<evidence type="ECO:0000256" key="1">
    <source>
        <dbReference type="ARBA" id="ARBA00004496"/>
    </source>
</evidence>
<evidence type="ECO:0000256" key="8">
    <source>
        <dbReference type="ARBA" id="ARBA00023159"/>
    </source>
</evidence>
<keyword evidence="3 12" id="KW-0597">Phosphoprotein</keyword>
<dbReference type="RefSeq" id="WP_204465970.1">
    <property type="nucleotide sequence ID" value="NZ_JAFBCV010000005.1"/>
</dbReference>
<gene>
    <name evidence="16" type="ORF">JOC54_001986</name>
</gene>
<dbReference type="InterPro" id="IPR001867">
    <property type="entry name" value="OmpR/PhoB-type_DNA-bd"/>
</dbReference>
<evidence type="ECO:0000256" key="10">
    <source>
        <dbReference type="ARBA" id="ARBA00037471"/>
    </source>
</evidence>
<dbReference type="GO" id="GO:0003677">
    <property type="term" value="F:DNA binding"/>
    <property type="evidence" value="ECO:0007669"/>
    <property type="project" value="UniProtKB-KW"/>
</dbReference>
<organism evidence="16 17">
    <name type="scientific">Shouchella xiaoxiensis</name>
    <dbReference type="NCBI Taxonomy" id="766895"/>
    <lineage>
        <taxon>Bacteria</taxon>
        <taxon>Bacillati</taxon>
        <taxon>Bacillota</taxon>
        <taxon>Bacilli</taxon>
        <taxon>Bacillales</taxon>
        <taxon>Bacillaceae</taxon>
        <taxon>Shouchella</taxon>
    </lineage>
</organism>
<keyword evidence="7 13" id="KW-0238">DNA-binding</keyword>
<comment type="subcellular location">
    <subcellularLocation>
        <location evidence="1">Cytoplasm</location>
    </subcellularLocation>
</comment>
<keyword evidence="2" id="KW-0963">Cytoplasm</keyword>
<dbReference type="Pfam" id="PF00072">
    <property type="entry name" value="Response_reg"/>
    <property type="match status" value="1"/>
</dbReference>
<dbReference type="Gene3D" id="1.10.10.10">
    <property type="entry name" value="Winged helix-like DNA-binding domain superfamily/Winged helix DNA-binding domain"/>
    <property type="match status" value="1"/>
</dbReference>
<keyword evidence="6" id="KW-0843">Virulence</keyword>
<keyword evidence="17" id="KW-1185">Reference proteome</keyword>
<comment type="function">
    <text evidence="10">Member of the two-component regulatory system HssS/HssR involved in intracellular heme homeostasis and tempering of staphylococcal virulence. Phosphorylated HssR binds to a direct repeat sequence within hrtAB promoter and activates the expression of hrtAB, an efflux pump, in response to extracellular heme, hemin, hemoglobin or blood.</text>
</comment>
<dbReference type="Gene3D" id="3.40.50.2300">
    <property type="match status" value="1"/>
</dbReference>
<keyword evidence="8" id="KW-0010">Activator</keyword>
<feature type="modified residue" description="4-aspartylphosphate" evidence="12">
    <location>
        <position position="53"/>
    </location>
</feature>
<dbReference type="InterPro" id="IPR039420">
    <property type="entry name" value="WalR-like"/>
</dbReference>
<dbReference type="SUPFAM" id="SSF52172">
    <property type="entry name" value="CheY-like"/>
    <property type="match status" value="1"/>
</dbReference>
<dbReference type="InterPro" id="IPR036388">
    <property type="entry name" value="WH-like_DNA-bd_sf"/>
</dbReference>
<dbReference type="Pfam" id="PF00486">
    <property type="entry name" value="Trans_reg_C"/>
    <property type="match status" value="1"/>
</dbReference>
<dbReference type="EMBL" id="JAFBCV010000005">
    <property type="protein sequence ID" value="MBM7838727.1"/>
    <property type="molecule type" value="Genomic_DNA"/>
</dbReference>
<dbReference type="PANTHER" id="PTHR48111">
    <property type="entry name" value="REGULATOR OF RPOS"/>
    <property type="match status" value="1"/>
</dbReference>
<keyword evidence="4" id="KW-0902">Two-component regulatory system</keyword>
<dbReference type="CDD" id="cd00383">
    <property type="entry name" value="trans_reg_C"/>
    <property type="match status" value="1"/>
</dbReference>
<feature type="domain" description="Response regulatory" evidence="14">
    <location>
        <begin position="4"/>
        <end position="117"/>
    </location>
</feature>
<dbReference type="InterPro" id="IPR001789">
    <property type="entry name" value="Sig_transdc_resp-reg_receiver"/>
</dbReference>
<evidence type="ECO:0000313" key="16">
    <source>
        <dbReference type="EMBL" id="MBM7838727.1"/>
    </source>
</evidence>
<evidence type="ECO:0000256" key="2">
    <source>
        <dbReference type="ARBA" id="ARBA00022490"/>
    </source>
</evidence>
<comment type="caution">
    <text evidence="16">The sequence shown here is derived from an EMBL/GenBank/DDBJ whole genome shotgun (WGS) entry which is preliminary data.</text>
</comment>
<name>A0ABS2ST89_9BACI</name>
<keyword evidence="9" id="KW-0804">Transcription</keyword>
<evidence type="ECO:0000256" key="9">
    <source>
        <dbReference type="ARBA" id="ARBA00023163"/>
    </source>
</evidence>
<evidence type="ECO:0000256" key="4">
    <source>
        <dbReference type="ARBA" id="ARBA00023012"/>
    </source>
</evidence>
<keyword evidence="5" id="KW-0805">Transcription regulation</keyword>
<evidence type="ECO:0000256" key="7">
    <source>
        <dbReference type="ARBA" id="ARBA00023125"/>
    </source>
</evidence>
<dbReference type="PROSITE" id="PS51755">
    <property type="entry name" value="OMPR_PHOB"/>
    <property type="match status" value="1"/>
</dbReference>
<evidence type="ECO:0000256" key="6">
    <source>
        <dbReference type="ARBA" id="ARBA00023026"/>
    </source>
</evidence>
<evidence type="ECO:0000256" key="11">
    <source>
        <dbReference type="ARBA" id="ARBA00039976"/>
    </source>
</evidence>
<dbReference type="PANTHER" id="PTHR48111:SF49">
    <property type="entry name" value="HEME RESPONSE REGULATOR HSSR"/>
    <property type="match status" value="1"/>
</dbReference>
<accession>A0ABS2ST89</accession>
<dbReference type="SMART" id="SM00862">
    <property type="entry name" value="Trans_reg_C"/>
    <property type="match status" value="1"/>
</dbReference>
<dbReference type="CDD" id="cd17574">
    <property type="entry name" value="REC_OmpR"/>
    <property type="match status" value="1"/>
</dbReference>
<protein>
    <recommendedName>
        <fullName evidence="11">Heme response regulator HssR</fullName>
    </recommendedName>
</protein>
<feature type="domain" description="OmpR/PhoB-type" evidence="15">
    <location>
        <begin position="125"/>
        <end position="223"/>
    </location>
</feature>
<evidence type="ECO:0000313" key="17">
    <source>
        <dbReference type="Proteomes" id="UP001179280"/>
    </source>
</evidence>
<reference evidence="16" key="1">
    <citation type="submission" date="2021-01" db="EMBL/GenBank/DDBJ databases">
        <title>Genomic Encyclopedia of Type Strains, Phase IV (KMG-IV): sequencing the most valuable type-strain genomes for metagenomic binning, comparative biology and taxonomic classification.</title>
        <authorList>
            <person name="Goeker M."/>
        </authorList>
    </citation>
    <scope>NUCLEOTIDE SEQUENCE</scope>
    <source>
        <strain evidence="16">DSM 21943</strain>
    </source>
</reference>
<sequence length="225" mass="26258">MREKILVVDDDASIRDVIKRQLELNDYHVVEAKHGEEALDLLAENEIDLAVVDLMMPFLDGYELCKEIRTDFDIPILILSAKDQLLDKEKAFIVGTDDYLTKPFEPKELIFRIKALLRRYLREQVERRTVGQTTIDRTSYEVIIHDHVLMLPLKEFELLDYLASQPGRTFTRTQLIDRVWGIDFAGDERTVDVHIKRLRERLNGKNSGLMIETIRSVGYKVEVQD</sequence>
<evidence type="ECO:0000259" key="15">
    <source>
        <dbReference type="PROSITE" id="PS51755"/>
    </source>
</evidence>
<evidence type="ECO:0000256" key="13">
    <source>
        <dbReference type="PROSITE-ProRule" id="PRU01091"/>
    </source>
</evidence>
<feature type="DNA-binding region" description="OmpR/PhoB-type" evidence="13">
    <location>
        <begin position="125"/>
        <end position="223"/>
    </location>
</feature>
<dbReference type="Proteomes" id="UP001179280">
    <property type="component" value="Unassembled WGS sequence"/>
</dbReference>
<evidence type="ECO:0000256" key="12">
    <source>
        <dbReference type="PROSITE-ProRule" id="PRU00169"/>
    </source>
</evidence>
<evidence type="ECO:0000256" key="3">
    <source>
        <dbReference type="ARBA" id="ARBA00022553"/>
    </source>
</evidence>
<evidence type="ECO:0000256" key="5">
    <source>
        <dbReference type="ARBA" id="ARBA00023015"/>
    </source>
</evidence>
<dbReference type="InterPro" id="IPR011006">
    <property type="entry name" value="CheY-like_superfamily"/>
</dbReference>
<proteinExistence type="predicted"/>
<dbReference type="SMART" id="SM00448">
    <property type="entry name" value="REC"/>
    <property type="match status" value="1"/>
</dbReference>
<dbReference type="PROSITE" id="PS50110">
    <property type="entry name" value="RESPONSE_REGULATORY"/>
    <property type="match status" value="1"/>
</dbReference>
<evidence type="ECO:0000259" key="14">
    <source>
        <dbReference type="PROSITE" id="PS50110"/>
    </source>
</evidence>